<name>A0A813VUR6_9BILA</name>
<dbReference type="Proteomes" id="UP000663836">
    <property type="component" value="Unassembled WGS sequence"/>
</dbReference>
<dbReference type="PANTHER" id="PTHR46060">
    <property type="entry name" value="MARINER MOS1 TRANSPOSASE-LIKE PROTEIN"/>
    <property type="match status" value="1"/>
</dbReference>
<dbReference type="Proteomes" id="UP000663864">
    <property type="component" value="Unassembled WGS sequence"/>
</dbReference>
<dbReference type="EMBL" id="CAJNOT010000113">
    <property type="protein sequence ID" value="CAF0845340.1"/>
    <property type="molecule type" value="Genomic_DNA"/>
</dbReference>
<protein>
    <recommendedName>
        <fullName evidence="4">Transposase</fullName>
    </recommendedName>
</protein>
<sequence length="321" mass="37526">MDKEYFRFYIKVLTALHIEPIAIHNELHTVFGDEAPPFRTVQRWSKWFHDGREEVEDQERSGRPITETTCENIKQIRDLINDDPYVTVDELETQSGLSHGTVQRIISDHLQLKKVTAGDWRLCDVVTGDESWFYHKQIGRKSSNAAWVARGDPSSTVVRRSHFAPKTLQCIFFKSAGPVLIHSFKRGQTIDHQYYINNCLRPVIDEIRKQRLFLGIQSIKLHHDNGRSHMHEDVVNYLQSEGVTIMQHAPNSPGLAPCDFWLFNLIKQDLAHQDDSESLHGAVIKFMNSLRKEEYKKTFDKWIQRMHLCINNWGDYFKHLM</sequence>
<dbReference type="InterPro" id="IPR001888">
    <property type="entry name" value="Transposase_1"/>
</dbReference>
<dbReference type="AlphaFoldDB" id="A0A813VUR6"/>
<accession>A0A813VUR6</accession>
<gene>
    <name evidence="2" type="ORF">JBS370_LOCUS20856</name>
    <name evidence="1" type="ORF">ZHD862_LOCUS4592</name>
</gene>
<dbReference type="EMBL" id="CAJOBD010002687">
    <property type="protein sequence ID" value="CAF3900631.1"/>
    <property type="molecule type" value="Genomic_DNA"/>
</dbReference>
<dbReference type="PANTHER" id="PTHR46060:SF1">
    <property type="entry name" value="MARINER MOS1 TRANSPOSASE-LIKE PROTEIN"/>
    <property type="match status" value="1"/>
</dbReference>
<evidence type="ECO:0008006" key="4">
    <source>
        <dbReference type="Google" id="ProtNLM"/>
    </source>
</evidence>
<dbReference type="InterPro" id="IPR036397">
    <property type="entry name" value="RNaseH_sf"/>
</dbReference>
<proteinExistence type="predicted"/>
<evidence type="ECO:0000313" key="2">
    <source>
        <dbReference type="EMBL" id="CAF3900631.1"/>
    </source>
</evidence>
<organism evidence="1 3">
    <name type="scientific">Rotaria sordida</name>
    <dbReference type="NCBI Taxonomy" id="392033"/>
    <lineage>
        <taxon>Eukaryota</taxon>
        <taxon>Metazoa</taxon>
        <taxon>Spiralia</taxon>
        <taxon>Gnathifera</taxon>
        <taxon>Rotifera</taxon>
        <taxon>Eurotatoria</taxon>
        <taxon>Bdelloidea</taxon>
        <taxon>Philodinida</taxon>
        <taxon>Philodinidae</taxon>
        <taxon>Rotaria</taxon>
    </lineage>
</organism>
<reference evidence="1" key="1">
    <citation type="submission" date="2021-02" db="EMBL/GenBank/DDBJ databases">
        <authorList>
            <person name="Nowell W R."/>
        </authorList>
    </citation>
    <scope>NUCLEOTIDE SEQUENCE</scope>
</reference>
<comment type="caution">
    <text evidence="1">The sequence shown here is derived from an EMBL/GenBank/DDBJ whole genome shotgun (WGS) entry which is preliminary data.</text>
</comment>
<dbReference type="InterPro" id="IPR052709">
    <property type="entry name" value="Transposase-MT_Hybrid"/>
</dbReference>
<evidence type="ECO:0000313" key="1">
    <source>
        <dbReference type="EMBL" id="CAF0845340.1"/>
    </source>
</evidence>
<evidence type="ECO:0000313" key="3">
    <source>
        <dbReference type="Proteomes" id="UP000663864"/>
    </source>
</evidence>
<dbReference type="Pfam" id="PF01359">
    <property type="entry name" value="Transposase_1"/>
    <property type="match status" value="1"/>
</dbReference>
<dbReference type="Gene3D" id="3.30.420.10">
    <property type="entry name" value="Ribonuclease H-like superfamily/Ribonuclease H"/>
    <property type="match status" value="1"/>
</dbReference>
<dbReference type="GO" id="GO:0003676">
    <property type="term" value="F:nucleic acid binding"/>
    <property type="evidence" value="ECO:0007669"/>
    <property type="project" value="InterPro"/>
</dbReference>